<keyword evidence="2" id="KW-1185">Reference proteome</keyword>
<dbReference type="EMBL" id="UYSL01023648">
    <property type="protein sequence ID" value="VDL82478.1"/>
    <property type="molecule type" value="Genomic_DNA"/>
</dbReference>
<protein>
    <submittedName>
        <fullName evidence="3">Nucleotide exchange factor GrpE</fullName>
    </submittedName>
</protein>
<evidence type="ECO:0000313" key="1">
    <source>
        <dbReference type="EMBL" id="VDL82478.1"/>
    </source>
</evidence>
<dbReference type="AlphaFoldDB" id="A0A0N4YNE1"/>
<gene>
    <name evidence="1" type="ORF">NBR_LOCUS18753</name>
</gene>
<accession>A0A0N4YNE1</accession>
<dbReference type="Proteomes" id="UP000271162">
    <property type="component" value="Unassembled WGS sequence"/>
</dbReference>
<reference evidence="3" key="1">
    <citation type="submission" date="2017-02" db="UniProtKB">
        <authorList>
            <consortium name="WormBaseParasite"/>
        </authorList>
    </citation>
    <scope>IDENTIFICATION</scope>
</reference>
<proteinExistence type="predicted"/>
<name>A0A0N4YNE1_NIPBR</name>
<organism evidence="3">
    <name type="scientific">Nippostrongylus brasiliensis</name>
    <name type="common">Rat hookworm</name>
    <dbReference type="NCBI Taxonomy" id="27835"/>
    <lineage>
        <taxon>Eukaryota</taxon>
        <taxon>Metazoa</taxon>
        <taxon>Ecdysozoa</taxon>
        <taxon>Nematoda</taxon>
        <taxon>Chromadorea</taxon>
        <taxon>Rhabditida</taxon>
        <taxon>Rhabditina</taxon>
        <taxon>Rhabditomorpha</taxon>
        <taxon>Strongyloidea</taxon>
        <taxon>Heligmosomidae</taxon>
        <taxon>Nippostrongylus</taxon>
    </lineage>
</organism>
<sequence length="186" mass="20947">MIPLHHWCFGVGTAATTSNASFLPLATEVTCTGLYPLSGKMVSDTYQQPTDKAGDTTVRDSSDELAVELQSREEKTYQTTDESKRDIKVALNIWKQSLEAENKRLCEVLPAVQQRYEVLVKQRNALVENVNTLRDAVGLPRYITESIFFDPSIFGSRCRFRPSLGDSPPTRLRPLLIAFKYAARLF</sequence>
<dbReference type="WBParaSite" id="NBR_0001875201-mRNA-1">
    <property type="protein sequence ID" value="NBR_0001875201-mRNA-1"/>
    <property type="gene ID" value="NBR_0001875201"/>
</dbReference>
<evidence type="ECO:0000313" key="3">
    <source>
        <dbReference type="WBParaSite" id="NBR_0001875201-mRNA-1"/>
    </source>
</evidence>
<evidence type="ECO:0000313" key="2">
    <source>
        <dbReference type="Proteomes" id="UP000271162"/>
    </source>
</evidence>
<reference evidence="1 2" key="2">
    <citation type="submission" date="2018-11" db="EMBL/GenBank/DDBJ databases">
        <authorList>
            <consortium name="Pathogen Informatics"/>
        </authorList>
    </citation>
    <scope>NUCLEOTIDE SEQUENCE [LARGE SCALE GENOMIC DNA]</scope>
</reference>